<evidence type="ECO:0000259" key="10">
    <source>
        <dbReference type="PROSITE" id="PS50110"/>
    </source>
</evidence>
<dbReference type="Pfam" id="PF02518">
    <property type="entry name" value="HATPase_c"/>
    <property type="match status" value="1"/>
</dbReference>
<dbReference type="SUPFAM" id="SSF52172">
    <property type="entry name" value="CheY-like"/>
    <property type="match status" value="2"/>
</dbReference>
<feature type="modified residue" description="4-aspartylphosphate" evidence="8">
    <location>
        <position position="171"/>
    </location>
</feature>
<organism evidence="13 14">
    <name type="scientific">Blastopirellula sediminis</name>
    <dbReference type="NCBI Taxonomy" id="2894196"/>
    <lineage>
        <taxon>Bacteria</taxon>
        <taxon>Pseudomonadati</taxon>
        <taxon>Planctomycetota</taxon>
        <taxon>Planctomycetia</taxon>
        <taxon>Pirellulales</taxon>
        <taxon>Pirellulaceae</taxon>
        <taxon>Blastopirellula</taxon>
    </lineage>
</organism>
<dbReference type="PROSITE" id="PS50110">
    <property type="entry name" value="RESPONSE_REGULATORY"/>
    <property type="match status" value="2"/>
</dbReference>
<evidence type="ECO:0000313" key="13">
    <source>
        <dbReference type="EMBL" id="MCC9628895.1"/>
    </source>
</evidence>
<dbReference type="GO" id="GO:0046983">
    <property type="term" value="F:protein dimerization activity"/>
    <property type="evidence" value="ECO:0007669"/>
    <property type="project" value="InterPro"/>
</dbReference>
<dbReference type="SMART" id="SM00387">
    <property type="entry name" value="HATPase_c"/>
    <property type="match status" value="1"/>
</dbReference>
<dbReference type="InterPro" id="IPR050482">
    <property type="entry name" value="Sensor_HK_TwoCompSys"/>
</dbReference>
<dbReference type="SMART" id="SM00086">
    <property type="entry name" value="PAC"/>
    <property type="match status" value="2"/>
</dbReference>
<keyword evidence="1" id="KW-0808">Transferase</keyword>
<dbReference type="InterPro" id="IPR011006">
    <property type="entry name" value="CheY-like_superfamily"/>
</dbReference>
<dbReference type="FunFam" id="3.30.450.20:FF:000060">
    <property type="entry name" value="Sensor protein FixL"/>
    <property type="match status" value="1"/>
</dbReference>
<evidence type="ECO:0000256" key="1">
    <source>
        <dbReference type="ARBA" id="ARBA00022679"/>
    </source>
</evidence>
<evidence type="ECO:0000256" key="3">
    <source>
        <dbReference type="ARBA" id="ARBA00022777"/>
    </source>
</evidence>
<comment type="caution">
    <text evidence="13">The sequence shown here is derived from an EMBL/GenBank/DDBJ whole genome shotgun (WGS) entry which is preliminary data.</text>
</comment>
<dbReference type="CDD" id="cd00130">
    <property type="entry name" value="PAS"/>
    <property type="match status" value="2"/>
</dbReference>
<dbReference type="InterPro" id="IPR003594">
    <property type="entry name" value="HATPase_dom"/>
</dbReference>
<dbReference type="SUPFAM" id="SSF55785">
    <property type="entry name" value="PYP-like sensor domain (PAS domain)"/>
    <property type="match status" value="2"/>
</dbReference>
<dbReference type="Proteomes" id="UP001139103">
    <property type="component" value="Unassembled WGS sequence"/>
</dbReference>
<feature type="domain" description="Histidine kinase" evidence="9">
    <location>
        <begin position="528"/>
        <end position="729"/>
    </location>
</feature>
<dbReference type="SMART" id="SM00091">
    <property type="entry name" value="PAS"/>
    <property type="match status" value="2"/>
</dbReference>
<dbReference type="GO" id="GO:0005524">
    <property type="term" value="F:ATP binding"/>
    <property type="evidence" value="ECO:0007669"/>
    <property type="project" value="UniProtKB-KW"/>
</dbReference>
<dbReference type="InterPro" id="IPR011712">
    <property type="entry name" value="Sig_transdc_His_kin_sub3_dim/P"/>
</dbReference>
<dbReference type="Pfam" id="PF00989">
    <property type="entry name" value="PAS"/>
    <property type="match status" value="1"/>
</dbReference>
<evidence type="ECO:0000313" key="14">
    <source>
        <dbReference type="Proteomes" id="UP001139103"/>
    </source>
</evidence>
<dbReference type="Gene3D" id="3.30.450.20">
    <property type="entry name" value="PAS domain"/>
    <property type="match status" value="2"/>
</dbReference>
<dbReference type="Gene3D" id="1.20.5.1930">
    <property type="match status" value="1"/>
</dbReference>
<gene>
    <name evidence="13" type="ORF">LOC68_10835</name>
</gene>
<dbReference type="EMBL" id="JAJKFT010000004">
    <property type="protein sequence ID" value="MCC9628895.1"/>
    <property type="molecule type" value="Genomic_DNA"/>
</dbReference>
<dbReference type="RefSeq" id="WP_230218478.1">
    <property type="nucleotide sequence ID" value="NZ_JAJKFU010000009.1"/>
</dbReference>
<dbReference type="Pfam" id="PF07730">
    <property type="entry name" value="HisKA_3"/>
    <property type="match status" value="1"/>
</dbReference>
<dbReference type="Pfam" id="PF00072">
    <property type="entry name" value="Response_reg"/>
    <property type="match status" value="2"/>
</dbReference>
<evidence type="ECO:0000259" key="9">
    <source>
        <dbReference type="PROSITE" id="PS50109"/>
    </source>
</evidence>
<dbReference type="Pfam" id="PF13426">
    <property type="entry name" value="PAS_9"/>
    <property type="match status" value="1"/>
</dbReference>
<dbReference type="GO" id="GO:0016020">
    <property type="term" value="C:membrane"/>
    <property type="evidence" value="ECO:0007669"/>
    <property type="project" value="InterPro"/>
</dbReference>
<feature type="domain" description="Response regulatory" evidence="10">
    <location>
        <begin position="4"/>
        <end position="117"/>
    </location>
</feature>
<dbReference type="PROSITE" id="PS50113">
    <property type="entry name" value="PAC"/>
    <property type="match status" value="1"/>
</dbReference>
<dbReference type="GO" id="GO:0000155">
    <property type="term" value="F:phosphorelay sensor kinase activity"/>
    <property type="evidence" value="ECO:0007669"/>
    <property type="project" value="InterPro"/>
</dbReference>
<dbReference type="SMART" id="SM00448">
    <property type="entry name" value="REC"/>
    <property type="match status" value="2"/>
</dbReference>
<evidence type="ECO:0000256" key="2">
    <source>
        <dbReference type="ARBA" id="ARBA00022741"/>
    </source>
</evidence>
<comment type="function">
    <text evidence="6">Putative oxygen sensor; modulates the activity of FixJ, a transcriptional activator of nitrogen fixation fixK gene. FixL probably acts as a kinase that phosphorylates FixJ.</text>
</comment>
<evidence type="ECO:0000259" key="12">
    <source>
        <dbReference type="PROSITE" id="PS50113"/>
    </source>
</evidence>
<dbReference type="Gene3D" id="3.30.565.10">
    <property type="entry name" value="Histidine kinase-like ATPase, C-terminal domain"/>
    <property type="match status" value="1"/>
</dbReference>
<dbReference type="InterPro" id="IPR000700">
    <property type="entry name" value="PAS-assoc_C"/>
</dbReference>
<evidence type="ECO:0000259" key="11">
    <source>
        <dbReference type="PROSITE" id="PS50112"/>
    </source>
</evidence>
<sequence length="741" mass="82490">MKLSILLIDNDDTHCARLRTFLAKLRYQVDVAHDCPTALQLLQRTPYDVALLDLKIPDMDGIELFRRIKSLRSDTAVIVTSYAASDTAETAIGAGAMAVLPKPPNFPRLIHLVDEALEQPLLVVIDDDPDLCESLRYQFERRGYPVRAVHSLAELQAIFTEGDDFKLALVDFRLQDYGGEEFSRIIREAAPAARTIVITEHQSEFDHIVDKLMSEGAYDYLLKPINADVLRISLQRIAHLNETKYSLKREADARELAEQQHRLLAEAIAHLGEGVIITSDEFDGPCPRIVFVNDAICRITGYAAEELIGKTPKIFQGKRTDIALMLDCQAAVRAERPFQGEFVYYRKDRTAYDAEIVVTPMFDAEGSCTNYVIVQRDITEKNRAARELRDREARLRAILDTATDAIVTIDCQGIIHATNPATSRMFGYADQEMIGRNVMILMPEPYRSEHHGYLARYMETGEAHIIGTGREVVARRKDGTTFPVHLAVSRIENPPLFTGIIRDISALKELQKQVLEIATEEDRRIGQELHDSVQQQLTGLGLLSQTVYEMMLTVEVEKSECQTFADKVAHLAGRVAAGINDVAREVHNLSRGLVPVEIDAEGLRSALRELAARIREQFGVLCECRFQGDTAVTNNFVATHLFRIIQEAVTNAIKHGEAKRIDISLRGSDQAITMEILDDGRGIDPLEVSNLGTGLKIMQYRSGLIGGVFKIAPGPSGGTLVSCIVSRQGSFGDVGEDELPI</sequence>
<keyword evidence="4" id="KW-0067">ATP-binding</keyword>
<dbReference type="InterPro" id="IPR001789">
    <property type="entry name" value="Sig_transdc_resp-reg_receiver"/>
</dbReference>
<feature type="domain" description="Response regulatory" evidence="10">
    <location>
        <begin position="121"/>
        <end position="238"/>
    </location>
</feature>
<dbReference type="SUPFAM" id="SSF55874">
    <property type="entry name" value="ATPase domain of HSP90 chaperone/DNA topoisomerase II/histidine kinase"/>
    <property type="match status" value="1"/>
</dbReference>
<dbReference type="AlphaFoldDB" id="A0A9X1MMC2"/>
<dbReference type="NCBIfam" id="TIGR00229">
    <property type="entry name" value="sensory_box"/>
    <property type="match status" value="2"/>
</dbReference>
<name>A0A9X1MMC2_9BACT</name>
<keyword evidence="2" id="KW-0547">Nucleotide-binding</keyword>
<dbReference type="CDD" id="cd00156">
    <property type="entry name" value="REC"/>
    <property type="match status" value="1"/>
</dbReference>
<dbReference type="GO" id="GO:0006355">
    <property type="term" value="P:regulation of DNA-templated transcription"/>
    <property type="evidence" value="ECO:0007669"/>
    <property type="project" value="InterPro"/>
</dbReference>
<dbReference type="InterPro" id="IPR000014">
    <property type="entry name" value="PAS"/>
</dbReference>
<dbReference type="PROSITE" id="PS50109">
    <property type="entry name" value="HIS_KIN"/>
    <property type="match status" value="1"/>
</dbReference>
<evidence type="ECO:0000256" key="7">
    <source>
        <dbReference type="ARBA" id="ARBA00070616"/>
    </source>
</evidence>
<feature type="domain" description="PAC" evidence="12">
    <location>
        <begin position="338"/>
        <end position="390"/>
    </location>
</feature>
<feature type="domain" description="PAS" evidence="11">
    <location>
        <begin position="391"/>
        <end position="461"/>
    </location>
</feature>
<dbReference type="InterPro" id="IPR005467">
    <property type="entry name" value="His_kinase_dom"/>
</dbReference>
<reference evidence="13" key="1">
    <citation type="submission" date="2021-11" db="EMBL/GenBank/DDBJ databases">
        <title>Genome sequence.</title>
        <authorList>
            <person name="Sun Q."/>
        </authorList>
    </citation>
    <scope>NUCLEOTIDE SEQUENCE</scope>
    <source>
        <strain evidence="13">JC732</strain>
    </source>
</reference>
<evidence type="ECO:0000256" key="5">
    <source>
        <dbReference type="ARBA" id="ARBA00023012"/>
    </source>
</evidence>
<keyword evidence="3" id="KW-0418">Kinase</keyword>
<keyword evidence="14" id="KW-1185">Reference proteome</keyword>
<dbReference type="InterPro" id="IPR036890">
    <property type="entry name" value="HATPase_C_sf"/>
</dbReference>
<feature type="domain" description="PAS" evidence="11">
    <location>
        <begin position="260"/>
        <end position="311"/>
    </location>
</feature>
<proteinExistence type="predicted"/>
<dbReference type="InterPro" id="IPR035965">
    <property type="entry name" value="PAS-like_dom_sf"/>
</dbReference>
<protein>
    <recommendedName>
        <fullName evidence="7">Sensor protein FixL</fullName>
    </recommendedName>
</protein>
<dbReference type="InterPro" id="IPR001610">
    <property type="entry name" value="PAC"/>
</dbReference>
<dbReference type="CDD" id="cd16917">
    <property type="entry name" value="HATPase_UhpB-NarQ-NarX-like"/>
    <property type="match status" value="1"/>
</dbReference>
<keyword evidence="5" id="KW-0902">Two-component regulatory system</keyword>
<keyword evidence="8" id="KW-0597">Phosphoprotein</keyword>
<evidence type="ECO:0000256" key="8">
    <source>
        <dbReference type="PROSITE-ProRule" id="PRU00169"/>
    </source>
</evidence>
<evidence type="ECO:0000256" key="4">
    <source>
        <dbReference type="ARBA" id="ARBA00022840"/>
    </source>
</evidence>
<dbReference type="PROSITE" id="PS50112">
    <property type="entry name" value="PAS"/>
    <property type="match status" value="2"/>
</dbReference>
<dbReference type="InterPro" id="IPR013767">
    <property type="entry name" value="PAS_fold"/>
</dbReference>
<dbReference type="PANTHER" id="PTHR24421">
    <property type="entry name" value="NITRATE/NITRITE SENSOR PROTEIN NARX-RELATED"/>
    <property type="match status" value="1"/>
</dbReference>
<evidence type="ECO:0000256" key="6">
    <source>
        <dbReference type="ARBA" id="ARBA00059827"/>
    </source>
</evidence>
<dbReference type="Gene3D" id="3.40.50.2300">
    <property type="match status" value="2"/>
</dbReference>
<feature type="modified residue" description="4-aspartylphosphate" evidence="8">
    <location>
        <position position="53"/>
    </location>
</feature>
<accession>A0A9X1MMC2</accession>